<dbReference type="EMBL" id="JNBR01001483">
    <property type="protein sequence ID" value="OQR86784.1"/>
    <property type="molecule type" value="Genomic_DNA"/>
</dbReference>
<dbReference type="Proteomes" id="UP000243579">
    <property type="component" value="Unassembled WGS sequence"/>
</dbReference>
<comment type="caution">
    <text evidence="1">The sequence shown here is derived from an EMBL/GenBank/DDBJ whole genome shotgun (WGS) entry which is preliminary data.</text>
</comment>
<organism evidence="1 2">
    <name type="scientific">Achlya hypogyna</name>
    <name type="common">Oomycete</name>
    <name type="synonym">Protoachlya hypogyna</name>
    <dbReference type="NCBI Taxonomy" id="1202772"/>
    <lineage>
        <taxon>Eukaryota</taxon>
        <taxon>Sar</taxon>
        <taxon>Stramenopiles</taxon>
        <taxon>Oomycota</taxon>
        <taxon>Saprolegniomycetes</taxon>
        <taxon>Saprolegniales</taxon>
        <taxon>Achlyaceae</taxon>
        <taxon>Achlya</taxon>
    </lineage>
</organism>
<proteinExistence type="predicted"/>
<keyword evidence="2" id="KW-1185">Reference proteome</keyword>
<sequence length="84" mass="9819">MAPVARNAAFQRYAPYSPKRPSLVEHEIYVEERIRACAPMDPVSFDNDFHRQLSLDDDEDLDPDLSVEWSRDEVAMFLTLYLDQ</sequence>
<dbReference type="AlphaFoldDB" id="A0A1V9YM62"/>
<evidence type="ECO:0000313" key="1">
    <source>
        <dbReference type="EMBL" id="OQR86784.1"/>
    </source>
</evidence>
<reference evidence="1 2" key="1">
    <citation type="journal article" date="2014" name="Genome Biol. Evol.">
        <title>The secreted proteins of Achlya hypogyna and Thraustotheca clavata identify the ancestral oomycete secretome and reveal gene acquisitions by horizontal gene transfer.</title>
        <authorList>
            <person name="Misner I."/>
            <person name="Blouin N."/>
            <person name="Leonard G."/>
            <person name="Richards T.A."/>
            <person name="Lane C.E."/>
        </authorList>
    </citation>
    <scope>NUCLEOTIDE SEQUENCE [LARGE SCALE GENOMIC DNA]</scope>
    <source>
        <strain evidence="1 2">ATCC 48635</strain>
    </source>
</reference>
<protein>
    <submittedName>
        <fullName evidence="1">Uncharacterized protein</fullName>
    </submittedName>
</protein>
<evidence type="ECO:0000313" key="2">
    <source>
        <dbReference type="Proteomes" id="UP000243579"/>
    </source>
</evidence>
<accession>A0A1V9YM62</accession>
<dbReference type="OrthoDB" id="66132at2759"/>
<name>A0A1V9YM62_ACHHY</name>
<gene>
    <name evidence="1" type="ORF">ACHHYP_09943</name>
</gene>